<comment type="caution">
    <text evidence="6">The sequence shown here is derived from an EMBL/GenBank/DDBJ whole genome shotgun (WGS) entry which is preliminary data.</text>
</comment>
<dbReference type="PANTHER" id="PTHR46332">
    <property type="entry name" value="ASPARTATE BETA-HYDROXYLASE DOMAIN-CONTAINING PROTEIN 2"/>
    <property type="match status" value="1"/>
</dbReference>
<dbReference type="GO" id="GO:0008168">
    <property type="term" value="F:methyltransferase activity"/>
    <property type="evidence" value="ECO:0007669"/>
    <property type="project" value="UniProtKB-KW"/>
</dbReference>
<dbReference type="InterPro" id="IPR007803">
    <property type="entry name" value="Asp/Arg/Pro-Hydrxlase"/>
</dbReference>
<keyword evidence="6" id="KW-0489">Methyltransferase</keyword>
<dbReference type="GO" id="GO:0032259">
    <property type="term" value="P:methylation"/>
    <property type="evidence" value="ECO:0007669"/>
    <property type="project" value="UniProtKB-KW"/>
</dbReference>
<evidence type="ECO:0000256" key="1">
    <source>
        <dbReference type="ARBA" id="ARBA00007730"/>
    </source>
</evidence>
<reference evidence="6" key="1">
    <citation type="submission" date="2020-01" db="EMBL/GenBank/DDBJ databases">
        <title>Insect and environment-associated Actinomycetes.</title>
        <authorList>
            <person name="Currrie C."/>
            <person name="Chevrette M."/>
            <person name="Carlson C."/>
            <person name="Stubbendieck R."/>
            <person name="Wendt-Pienkowski E."/>
        </authorList>
    </citation>
    <scope>NUCLEOTIDE SEQUENCE</scope>
    <source>
        <strain evidence="6">SID505</strain>
    </source>
</reference>
<protein>
    <submittedName>
        <fullName evidence="6">Methyltransferase domain-containing protein</fullName>
    </submittedName>
</protein>
<keyword evidence="2" id="KW-0223">Dioxygenase</keyword>
<dbReference type="Gene3D" id="3.40.50.150">
    <property type="entry name" value="Vaccinia Virus protein VP39"/>
    <property type="match status" value="1"/>
</dbReference>
<dbReference type="Pfam" id="PF05118">
    <property type="entry name" value="Asp_Arg_Hydrox"/>
    <property type="match status" value="1"/>
</dbReference>
<dbReference type="CDD" id="cd02440">
    <property type="entry name" value="AdoMet_MTases"/>
    <property type="match status" value="1"/>
</dbReference>
<evidence type="ECO:0000259" key="4">
    <source>
        <dbReference type="Pfam" id="PF05118"/>
    </source>
</evidence>
<feature type="domain" description="Aspartyl/asparaginy/proline hydroxylase" evidence="4">
    <location>
        <begin position="424"/>
        <end position="581"/>
    </location>
</feature>
<keyword evidence="3" id="KW-0560">Oxidoreductase</keyword>
<evidence type="ECO:0000313" key="6">
    <source>
        <dbReference type="EMBL" id="NEB83550.1"/>
    </source>
</evidence>
<accession>A0A6G3SKZ9</accession>
<comment type="similarity">
    <text evidence="1">Belongs to the aspartyl/asparaginyl beta-hydroxylase family.</text>
</comment>
<dbReference type="Gene3D" id="2.60.120.330">
    <property type="entry name" value="B-lactam Antibiotic, Isopenicillin N Synthase, Chain"/>
    <property type="match status" value="1"/>
</dbReference>
<evidence type="ECO:0000259" key="5">
    <source>
        <dbReference type="Pfam" id="PF13847"/>
    </source>
</evidence>
<dbReference type="GO" id="GO:0051213">
    <property type="term" value="F:dioxygenase activity"/>
    <property type="evidence" value="ECO:0007669"/>
    <property type="project" value="UniProtKB-KW"/>
</dbReference>
<sequence>MTTTGSHLYESYPYPAPGAGADPINDVAHALSLALVDGDLDGWRVLDAGCGTGHRLVALALQYPGALFTGIDLSEASLAVARELAARSGADNVTFVAGDVGSPPGEEEFDLIVCSGVLHHLPDPAATLRSLTGRLTENGLLYLWLYHALGEHDRMADRELVALFAQGCEGGADLPLVRALGLSLSPTRYGSAPPGAEGDAALRDVLDADAYLNPVVRPLRFAEGAKLCRDASLEWVSVLGVTGEGAGGLLDLCGTTRLPFHRTLADLFPDEGLLARAAGWDNADRLAAVELRLRPTGFSLLAGKGGSPAACEEWVLGNALYRQAPRVALGSGGQSDHDARRRRYVRERLVEPLDGVLADARERWGAAALGRVGEAVEMAVGRRPRVLTDPRQRPALLHFPGLPAEPWVSPDRYPELSRFATDLERHWVRIRDEADRLRGVRGGLEGYVEGEYMSAKFQGLGGSDWLTTPLYEKGGVPADVAEHCPEVRRLLQEHASLLSGDVIVSRVEPGARLAPHVDDNDYKLTLHLGLRIPDDCFLRVDGTARAWQEGRCLVFSDAYEHEVWNDGDTAREILLVDIWHPELSPVERQVLNQVRDVLAPASEPEVLEHT</sequence>
<dbReference type="AlphaFoldDB" id="A0A6G3SKZ9"/>
<proteinExistence type="inferred from homology"/>
<dbReference type="EMBL" id="JAAGMK010000126">
    <property type="protein sequence ID" value="NEB83550.1"/>
    <property type="molecule type" value="Genomic_DNA"/>
</dbReference>
<dbReference type="RefSeq" id="WP_164256713.1">
    <property type="nucleotide sequence ID" value="NZ_JAAGMK010000126.1"/>
</dbReference>
<dbReference type="Pfam" id="PF13847">
    <property type="entry name" value="Methyltransf_31"/>
    <property type="match status" value="1"/>
</dbReference>
<dbReference type="InterPro" id="IPR029063">
    <property type="entry name" value="SAM-dependent_MTases_sf"/>
</dbReference>
<keyword evidence="6" id="KW-0808">Transferase</keyword>
<dbReference type="GO" id="GO:0016020">
    <property type="term" value="C:membrane"/>
    <property type="evidence" value="ECO:0007669"/>
    <property type="project" value="TreeGrafter"/>
</dbReference>
<dbReference type="InterPro" id="IPR051821">
    <property type="entry name" value="Asp/Asn_beta-hydroxylase"/>
</dbReference>
<dbReference type="SUPFAM" id="SSF51197">
    <property type="entry name" value="Clavaminate synthase-like"/>
    <property type="match status" value="1"/>
</dbReference>
<feature type="domain" description="Methyltransferase" evidence="5">
    <location>
        <begin position="41"/>
        <end position="145"/>
    </location>
</feature>
<evidence type="ECO:0000256" key="2">
    <source>
        <dbReference type="ARBA" id="ARBA00022964"/>
    </source>
</evidence>
<dbReference type="InterPro" id="IPR027443">
    <property type="entry name" value="IPNS-like_sf"/>
</dbReference>
<evidence type="ECO:0000256" key="3">
    <source>
        <dbReference type="ARBA" id="ARBA00023002"/>
    </source>
</evidence>
<gene>
    <name evidence="6" type="ORF">G3I43_05030</name>
</gene>
<organism evidence="6">
    <name type="scientific">Streptomyces anulatus</name>
    <name type="common">Streptomyces chrysomallus</name>
    <dbReference type="NCBI Taxonomy" id="1892"/>
    <lineage>
        <taxon>Bacteria</taxon>
        <taxon>Bacillati</taxon>
        <taxon>Actinomycetota</taxon>
        <taxon>Actinomycetes</taxon>
        <taxon>Kitasatosporales</taxon>
        <taxon>Streptomycetaceae</taxon>
        <taxon>Streptomyces</taxon>
    </lineage>
</organism>
<dbReference type="InterPro" id="IPR025714">
    <property type="entry name" value="Methyltranfer_dom"/>
</dbReference>
<dbReference type="PANTHER" id="PTHR46332:SF5">
    <property type="entry name" value="ASPARTATE BETA-HYDROXYLASE DOMAIN CONTAINING 2"/>
    <property type="match status" value="1"/>
</dbReference>
<dbReference type="SUPFAM" id="SSF53335">
    <property type="entry name" value="S-adenosyl-L-methionine-dependent methyltransferases"/>
    <property type="match status" value="1"/>
</dbReference>
<name>A0A6G3SKZ9_STRAQ</name>